<dbReference type="Proteomes" id="UP001140949">
    <property type="component" value="Unassembled WGS sequence"/>
</dbReference>
<feature type="compositionally biased region" description="Polar residues" evidence="1">
    <location>
        <begin position="105"/>
        <end position="114"/>
    </location>
</feature>
<dbReference type="EMBL" id="JANAVB010036748">
    <property type="protein sequence ID" value="KAJ6802974.1"/>
    <property type="molecule type" value="Genomic_DNA"/>
</dbReference>
<dbReference type="PANTHER" id="PTHR46445:SF3">
    <property type="entry name" value="RNA POLYMERASE II DEGRADATION FACTOR-LIKE PROTEIN (DUF1296)-RELATED"/>
    <property type="match status" value="1"/>
</dbReference>
<feature type="region of interest" description="Disordered" evidence="1">
    <location>
        <begin position="465"/>
        <end position="489"/>
    </location>
</feature>
<evidence type="ECO:0000259" key="2">
    <source>
        <dbReference type="Pfam" id="PF06972"/>
    </source>
</evidence>
<evidence type="ECO:0000313" key="3">
    <source>
        <dbReference type="EMBL" id="KAJ6802974.1"/>
    </source>
</evidence>
<feature type="region of interest" description="Disordered" evidence="1">
    <location>
        <begin position="168"/>
        <end position="188"/>
    </location>
</feature>
<sequence length="834" mass="90273">MGSGGKKKGSGATAGPTIPAAAREMVSSLKEIVSCSEQDIYATLKDCDMDPDRAVQRLLYLDTFHEVKSKREKKKEPKGTAESRSQRGSSISGCGLIGGADRGGHSSSVQNGYNDNGFPRGKPVIKKENETSVAPTSSNFGYAATNSNCSITLLSNHDYKRSTVHAPRQFDNISSPSQPSSTYEHNWSGLPGQLSLADIVKMGRPQQKPSNTPATTAPTKSSSGLHSSQFPVLKSMEVSRVLSTVANQNNSLEQCSAVDKPSEGFGTIVSDTSAIYLDLPASSTLHASGTDLHLIPHVDDTGSLRGAIVGENQQTELRISDKQLQVENSDCISGLDHGSFEDTYSHQSQSHTCEQLEAKYLDEVLSSAVANFQQISFVQEELGATPAEENPAVVIPHHLQVTNADCAHLSFGTFGSTGASFPVVRTFNLLEYNAEPLVVSENVSPTYQSGDRKLEYYNKDHLGSGLDNSLAPGRVTSSRNDDMTSVSKPEVIRENTYQSGDRKPYDKNDHLWCALDNSVAPVRVTSSRNDDMSSVSKPEVTRDETFDTVHRLHHEMSFIPRIFPASDVEASSEVQNLSPGTSLLTLNPGLFSTLRPTPQIVSSTAIATGPAFPQNLHVHPYSQPSQSPGPIPNLISHPLLPQSIPSMQFAGRNAFHQSPAALQSAGMQYSFPQYKYDSLNGLPQSLPAALGYGGLGSANIPGSLSQNPSTVAFVRTAGGYEAVLRSQFREGDYFSLLNQSGNSLRLHGAGSRTPPAVPGDMYNAFQVQDQQGRNIPRHVQQQPAQMRMVGHPNSLQSQAWGFSREHQQPSSQADLTDLRSEPTQQSNQFWPRNF</sequence>
<proteinExistence type="predicted"/>
<organism evidence="3 4">
    <name type="scientific">Iris pallida</name>
    <name type="common">Sweet iris</name>
    <dbReference type="NCBI Taxonomy" id="29817"/>
    <lineage>
        <taxon>Eukaryota</taxon>
        <taxon>Viridiplantae</taxon>
        <taxon>Streptophyta</taxon>
        <taxon>Embryophyta</taxon>
        <taxon>Tracheophyta</taxon>
        <taxon>Spermatophyta</taxon>
        <taxon>Magnoliopsida</taxon>
        <taxon>Liliopsida</taxon>
        <taxon>Asparagales</taxon>
        <taxon>Iridaceae</taxon>
        <taxon>Iridoideae</taxon>
        <taxon>Irideae</taxon>
        <taxon>Iris</taxon>
    </lineage>
</organism>
<feature type="region of interest" description="Disordered" evidence="1">
    <location>
        <begin position="68"/>
        <end position="139"/>
    </location>
</feature>
<reference evidence="3" key="2">
    <citation type="submission" date="2023-04" db="EMBL/GenBank/DDBJ databases">
        <authorList>
            <person name="Bruccoleri R.E."/>
            <person name="Oakeley E.J."/>
            <person name="Faust A.-M."/>
            <person name="Dessus-Babus S."/>
            <person name="Altorfer M."/>
            <person name="Burckhardt D."/>
            <person name="Oertli M."/>
            <person name="Naumann U."/>
            <person name="Petersen F."/>
            <person name="Wong J."/>
        </authorList>
    </citation>
    <scope>NUCLEOTIDE SEQUENCE</scope>
    <source>
        <strain evidence="3">GSM-AAB239-AS_SAM_17_03QT</strain>
        <tissue evidence="3">Leaf</tissue>
    </source>
</reference>
<dbReference type="Pfam" id="PF06972">
    <property type="entry name" value="GIP1_N"/>
    <property type="match status" value="1"/>
</dbReference>
<dbReference type="InterPro" id="IPR009060">
    <property type="entry name" value="UBA-like_sf"/>
</dbReference>
<feature type="region of interest" description="Disordered" evidence="1">
    <location>
        <begin position="800"/>
        <end position="834"/>
    </location>
</feature>
<reference evidence="3" key="1">
    <citation type="journal article" date="2023" name="GigaByte">
        <title>Genome assembly of the bearded iris, Iris pallida Lam.</title>
        <authorList>
            <person name="Bruccoleri R.E."/>
            <person name="Oakeley E.J."/>
            <person name="Faust A.M.E."/>
            <person name="Altorfer M."/>
            <person name="Dessus-Babus S."/>
            <person name="Burckhardt D."/>
            <person name="Oertli M."/>
            <person name="Naumann U."/>
            <person name="Petersen F."/>
            <person name="Wong J."/>
        </authorList>
    </citation>
    <scope>NUCLEOTIDE SEQUENCE</scope>
    <source>
        <strain evidence="3">GSM-AAB239-AS_SAM_17_03QT</strain>
    </source>
</reference>
<feature type="compositionally biased region" description="Low complexity" evidence="1">
    <location>
        <begin position="208"/>
        <end position="223"/>
    </location>
</feature>
<feature type="domain" description="GBF-interacting protein 1 N-terminal" evidence="2">
    <location>
        <begin position="18"/>
        <end position="76"/>
    </location>
</feature>
<dbReference type="PANTHER" id="PTHR46445">
    <property type="entry name" value="RNA POLYMERASE II DEGRADATION FACTOR-LIKE PROTEIN (DUF1296)"/>
    <property type="match status" value="1"/>
</dbReference>
<dbReference type="InterPro" id="IPR009719">
    <property type="entry name" value="GIP1_N"/>
</dbReference>
<accession>A0AAX6EG33</accession>
<comment type="caution">
    <text evidence="3">The sequence shown here is derived from an EMBL/GenBank/DDBJ whole genome shotgun (WGS) entry which is preliminary data.</text>
</comment>
<protein>
    <recommendedName>
        <fullName evidence="2">GBF-interacting protein 1 N-terminal domain-containing protein</fullName>
    </recommendedName>
</protein>
<feature type="compositionally biased region" description="Polar residues" evidence="1">
    <location>
        <begin position="171"/>
        <end position="185"/>
    </location>
</feature>
<gene>
    <name evidence="3" type="ORF">M6B38_190710</name>
</gene>
<dbReference type="AlphaFoldDB" id="A0AAX6EG33"/>
<keyword evidence="4" id="KW-1185">Reference proteome</keyword>
<feature type="compositionally biased region" description="Polar residues" evidence="1">
    <location>
        <begin position="475"/>
        <end position="487"/>
    </location>
</feature>
<feature type="compositionally biased region" description="Basic and acidic residues" evidence="1">
    <location>
        <begin position="68"/>
        <end position="85"/>
    </location>
</feature>
<dbReference type="SUPFAM" id="SSF46934">
    <property type="entry name" value="UBA-like"/>
    <property type="match status" value="1"/>
</dbReference>
<evidence type="ECO:0000256" key="1">
    <source>
        <dbReference type="SAM" id="MobiDB-lite"/>
    </source>
</evidence>
<evidence type="ECO:0000313" key="4">
    <source>
        <dbReference type="Proteomes" id="UP001140949"/>
    </source>
</evidence>
<feature type="compositionally biased region" description="Polar residues" evidence="1">
    <location>
        <begin position="821"/>
        <end position="834"/>
    </location>
</feature>
<name>A0AAX6EG33_IRIPA</name>
<feature type="region of interest" description="Disordered" evidence="1">
    <location>
        <begin position="204"/>
        <end position="227"/>
    </location>
</feature>